<protein>
    <submittedName>
        <fullName evidence="1">Ethanolamine utilization protein</fullName>
    </submittedName>
</protein>
<dbReference type="Proteomes" id="UP000767291">
    <property type="component" value="Unassembled WGS sequence"/>
</dbReference>
<evidence type="ECO:0000313" key="2">
    <source>
        <dbReference type="Proteomes" id="UP000767291"/>
    </source>
</evidence>
<accession>A0ABS4E7M7</accession>
<dbReference type="EMBL" id="JAGGJX010000001">
    <property type="protein sequence ID" value="MBP1853942.1"/>
    <property type="molecule type" value="Genomic_DNA"/>
</dbReference>
<dbReference type="RefSeq" id="WP_234925928.1">
    <property type="nucleotide sequence ID" value="NZ_BAAACS010000017.1"/>
</dbReference>
<keyword evidence="2" id="KW-1185">Reference proteome</keyword>
<proteinExistence type="predicted"/>
<evidence type="ECO:0000313" key="1">
    <source>
        <dbReference type="EMBL" id="MBP1853942.1"/>
    </source>
</evidence>
<comment type="caution">
    <text evidence="1">The sequence shown here is derived from an EMBL/GenBank/DDBJ whole genome shotgun (WGS) entry which is preliminary data.</text>
</comment>
<dbReference type="NCBIfam" id="TIGR02536">
    <property type="entry name" value="eut_hyp"/>
    <property type="match status" value="1"/>
</dbReference>
<dbReference type="PIRSF" id="PIRSF034981">
    <property type="entry name" value="Eut_put"/>
    <property type="match status" value="1"/>
</dbReference>
<dbReference type="InterPro" id="IPR013372">
    <property type="entry name" value="Eut_put"/>
</dbReference>
<organism evidence="1 2">
    <name type="scientific">Metaclostridioides mangenotii</name>
    <dbReference type="NCBI Taxonomy" id="1540"/>
    <lineage>
        <taxon>Bacteria</taxon>
        <taxon>Bacillati</taxon>
        <taxon>Bacillota</taxon>
        <taxon>Clostridia</taxon>
        <taxon>Peptostreptococcales</taxon>
        <taxon>Peptostreptococcaceae</taxon>
        <taxon>Metaclostridioides</taxon>
    </lineage>
</organism>
<reference evidence="1 2" key="1">
    <citation type="submission" date="2021-03" db="EMBL/GenBank/DDBJ databases">
        <title>Genomic Encyclopedia of Type Strains, Phase IV (KMG-IV): sequencing the most valuable type-strain genomes for metagenomic binning, comparative biology and taxonomic classification.</title>
        <authorList>
            <person name="Goeker M."/>
        </authorList>
    </citation>
    <scope>NUCLEOTIDE SEQUENCE [LARGE SCALE GENOMIC DNA]</scope>
    <source>
        <strain evidence="1 2">DSM 1289</strain>
    </source>
</reference>
<gene>
    <name evidence="1" type="ORF">J2Z43_000332</name>
</gene>
<name>A0ABS4E7M7_9FIRM</name>
<sequence>MLNYDYLVNSIVDELYKKINNLDINIKPKAVVLWPNNKEELETLKDRFEVAEFSDETRDCDIVVISRLCMRGLCNLASGNSTSVEERFILKMLMKGKKVFVLQNNLEYKRYKSTAPKALYNKYVEYEDEICKYGIKLVEDLSYITIDKDVRLNKSNIEKCIVESPVQYIDSAKENIAIKSLDLSAKKLISESDLRKYKSDDLQELIVNKKSIITPLASDFVRVHHLNLIRV</sequence>